<dbReference type="AlphaFoldDB" id="A0A382X0C7"/>
<keyword evidence="4" id="KW-0720">Serine protease</keyword>
<organism evidence="6">
    <name type="scientific">marine metagenome</name>
    <dbReference type="NCBI Taxonomy" id="408172"/>
    <lineage>
        <taxon>unclassified sequences</taxon>
        <taxon>metagenomes</taxon>
        <taxon>ecological metagenomes</taxon>
    </lineage>
</organism>
<dbReference type="EMBL" id="UINC01163513">
    <property type="protein sequence ID" value="SVD63858.1"/>
    <property type="molecule type" value="Genomic_DNA"/>
</dbReference>
<dbReference type="PROSITE" id="PS00137">
    <property type="entry name" value="SUBTILASE_HIS"/>
    <property type="match status" value="1"/>
</dbReference>
<dbReference type="InterPro" id="IPR022398">
    <property type="entry name" value="Peptidase_S8_His-AS"/>
</dbReference>
<dbReference type="PROSITE" id="PS51892">
    <property type="entry name" value="SUBTILASE"/>
    <property type="match status" value="1"/>
</dbReference>
<dbReference type="PANTHER" id="PTHR43806">
    <property type="entry name" value="PEPTIDASE S8"/>
    <property type="match status" value="1"/>
</dbReference>
<comment type="similarity">
    <text evidence="1">Belongs to the peptidase S8 family.</text>
</comment>
<dbReference type="GO" id="GO:0004252">
    <property type="term" value="F:serine-type endopeptidase activity"/>
    <property type="evidence" value="ECO:0007669"/>
    <property type="project" value="InterPro"/>
</dbReference>
<accession>A0A382X0C7</accession>
<dbReference type="InterPro" id="IPR036852">
    <property type="entry name" value="Peptidase_S8/S53_dom_sf"/>
</dbReference>
<sequence length="274" mass="28471">GAYLGHGTAIASLIAGTVEGEEGLAPAAEILSIRVLDGEGGGDSFTVARGIVEAAERGAKVINLSLGSDTSSHVLENAVKYAQEKGAVVVAAVGNDGTRGVSFPARYEGVVGVTSVDAKGRQSAFANYGEEVDLAAPGIGVYAAWSDDQTVSFSGTSSSTAFVTGALAAEISRNPSMKSDQVADMLYRYANEAEKPGEDLWTGHGILNVGRVENRDVSGIRDAAVVGYYFDPAELKGGTTPFLVNVQNQGTEWLKGISLEVEYNGLNRNYLIGS</sequence>
<feature type="non-terminal residue" evidence="6">
    <location>
        <position position="274"/>
    </location>
</feature>
<dbReference type="SUPFAM" id="SSF52743">
    <property type="entry name" value="Subtilisin-like"/>
    <property type="match status" value="1"/>
</dbReference>
<keyword evidence="2" id="KW-0645">Protease</keyword>
<evidence type="ECO:0000256" key="2">
    <source>
        <dbReference type="ARBA" id="ARBA00022670"/>
    </source>
</evidence>
<dbReference type="Gene3D" id="3.40.50.200">
    <property type="entry name" value="Peptidase S8/S53 domain"/>
    <property type="match status" value="1"/>
</dbReference>
<dbReference type="PANTHER" id="PTHR43806:SF11">
    <property type="entry name" value="CEREVISIN-RELATED"/>
    <property type="match status" value="1"/>
</dbReference>
<keyword evidence="3" id="KW-0378">Hydrolase</keyword>
<evidence type="ECO:0000256" key="4">
    <source>
        <dbReference type="ARBA" id="ARBA00022825"/>
    </source>
</evidence>
<feature type="non-terminal residue" evidence="6">
    <location>
        <position position="1"/>
    </location>
</feature>
<name>A0A382X0C7_9ZZZZ</name>
<evidence type="ECO:0000259" key="5">
    <source>
        <dbReference type="Pfam" id="PF00082"/>
    </source>
</evidence>
<proteinExistence type="inferred from homology"/>
<evidence type="ECO:0000313" key="6">
    <source>
        <dbReference type="EMBL" id="SVD63858.1"/>
    </source>
</evidence>
<protein>
    <recommendedName>
        <fullName evidence="5">Peptidase S8/S53 domain-containing protein</fullName>
    </recommendedName>
</protein>
<dbReference type="Pfam" id="PF00082">
    <property type="entry name" value="Peptidase_S8"/>
    <property type="match status" value="1"/>
</dbReference>
<reference evidence="6" key="1">
    <citation type="submission" date="2018-05" db="EMBL/GenBank/DDBJ databases">
        <authorList>
            <person name="Lanie J.A."/>
            <person name="Ng W.-L."/>
            <person name="Kazmierczak K.M."/>
            <person name="Andrzejewski T.M."/>
            <person name="Davidsen T.M."/>
            <person name="Wayne K.J."/>
            <person name="Tettelin H."/>
            <person name="Glass J.I."/>
            <person name="Rusch D."/>
            <person name="Podicherti R."/>
            <person name="Tsui H.-C.T."/>
            <person name="Winkler M.E."/>
        </authorList>
    </citation>
    <scope>NUCLEOTIDE SEQUENCE</scope>
</reference>
<dbReference type="GO" id="GO:0006508">
    <property type="term" value="P:proteolysis"/>
    <property type="evidence" value="ECO:0007669"/>
    <property type="project" value="UniProtKB-KW"/>
</dbReference>
<gene>
    <name evidence="6" type="ORF">METZ01_LOCUS416712</name>
</gene>
<evidence type="ECO:0000256" key="1">
    <source>
        <dbReference type="ARBA" id="ARBA00011073"/>
    </source>
</evidence>
<dbReference type="InterPro" id="IPR000209">
    <property type="entry name" value="Peptidase_S8/S53_dom"/>
</dbReference>
<evidence type="ECO:0000256" key="3">
    <source>
        <dbReference type="ARBA" id="ARBA00022801"/>
    </source>
</evidence>
<dbReference type="InterPro" id="IPR050131">
    <property type="entry name" value="Peptidase_S8_subtilisin-like"/>
</dbReference>
<feature type="domain" description="Peptidase S8/S53" evidence="5">
    <location>
        <begin position="4"/>
        <end position="205"/>
    </location>
</feature>